<dbReference type="EMBL" id="CAJHJT010000056">
    <property type="protein sequence ID" value="CAD7012115.1"/>
    <property type="molecule type" value="Genomic_DNA"/>
</dbReference>
<evidence type="ECO:0000313" key="2">
    <source>
        <dbReference type="EMBL" id="CAD7012115.1"/>
    </source>
</evidence>
<name>A0A811V897_CERCA</name>
<keyword evidence="3" id="KW-1185">Reference proteome</keyword>
<keyword evidence="1" id="KW-1133">Transmembrane helix</keyword>
<dbReference type="Proteomes" id="UP000606786">
    <property type="component" value="Unassembled WGS sequence"/>
</dbReference>
<evidence type="ECO:0000256" key="1">
    <source>
        <dbReference type="SAM" id="Phobius"/>
    </source>
</evidence>
<comment type="caution">
    <text evidence="2">The sequence shown here is derived from an EMBL/GenBank/DDBJ whole genome shotgun (WGS) entry which is preliminary data.</text>
</comment>
<evidence type="ECO:0000313" key="3">
    <source>
        <dbReference type="Proteomes" id="UP000606786"/>
    </source>
</evidence>
<proteinExistence type="predicted"/>
<dbReference type="OrthoDB" id="6478931at2759"/>
<keyword evidence="1" id="KW-0472">Membrane</keyword>
<gene>
    <name evidence="2" type="ORF">CCAP1982_LOCUS20214</name>
</gene>
<sequence length="120" mass="13024">MGFKENCKVSLRANSTTLRVTTAIDVIIVALASIAGVGCGIFGLRSTQELNQRLRKHFWIFHTLRSNILPHTFGNYRTFYSIGAEESNHRPLSYKSDNVDGVAYISAVASGGSVSNGDGT</sequence>
<reference evidence="2" key="1">
    <citation type="submission" date="2020-11" db="EMBL/GenBank/DDBJ databases">
        <authorList>
            <person name="Whitehead M."/>
        </authorList>
    </citation>
    <scope>NUCLEOTIDE SEQUENCE</scope>
    <source>
        <strain evidence="2">EGII</strain>
    </source>
</reference>
<feature type="non-terminal residue" evidence="2">
    <location>
        <position position="120"/>
    </location>
</feature>
<keyword evidence="1" id="KW-0812">Transmembrane</keyword>
<accession>A0A811V897</accession>
<dbReference type="AlphaFoldDB" id="A0A811V897"/>
<protein>
    <submittedName>
        <fullName evidence="2">(Mediterranean fruit fly) hypothetical protein</fullName>
    </submittedName>
</protein>
<organism evidence="2 3">
    <name type="scientific">Ceratitis capitata</name>
    <name type="common">Mediterranean fruit fly</name>
    <name type="synonym">Tephritis capitata</name>
    <dbReference type="NCBI Taxonomy" id="7213"/>
    <lineage>
        <taxon>Eukaryota</taxon>
        <taxon>Metazoa</taxon>
        <taxon>Ecdysozoa</taxon>
        <taxon>Arthropoda</taxon>
        <taxon>Hexapoda</taxon>
        <taxon>Insecta</taxon>
        <taxon>Pterygota</taxon>
        <taxon>Neoptera</taxon>
        <taxon>Endopterygota</taxon>
        <taxon>Diptera</taxon>
        <taxon>Brachycera</taxon>
        <taxon>Muscomorpha</taxon>
        <taxon>Tephritoidea</taxon>
        <taxon>Tephritidae</taxon>
        <taxon>Ceratitis</taxon>
        <taxon>Ceratitis</taxon>
    </lineage>
</organism>
<feature type="transmembrane region" description="Helical" evidence="1">
    <location>
        <begin position="20"/>
        <end position="44"/>
    </location>
</feature>